<dbReference type="InterPro" id="IPR036249">
    <property type="entry name" value="Thioredoxin-like_sf"/>
</dbReference>
<evidence type="ECO:0000256" key="2">
    <source>
        <dbReference type="ARBA" id="ARBA00022748"/>
    </source>
</evidence>
<dbReference type="AlphaFoldDB" id="G2EHQ6"/>
<dbReference type="InterPro" id="IPR013740">
    <property type="entry name" value="Redoxin"/>
</dbReference>
<dbReference type="EMBL" id="AFXZ01000070">
    <property type="protein sequence ID" value="EGV42040.1"/>
    <property type="molecule type" value="Genomic_DNA"/>
</dbReference>
<comment type="caution">
    <text evidence="6">The sequence shown here is derived from an EMBL/GenBank/DDBJ whole genome shotgun (WGS) entry which is preliminary data.</text>
</comment>
<comment type="subcellular location">
    <subcellularLocation>
        <location evidence="1">Cell envelope</location>
    </subcellularLocation>
</comment>
<dbReference type="STRING" id="1046627.BZARG_2669"/>
<dbReference type="SUPFAM" id="SSF52833">
    <property type="entry name" value="Thioredoxin-like"/>
    <property type="match status" value="1"/>
</dbReference>
<reference evidence="6 7" key="1">
    <citation type="journal article" date="2008" name="Int. J. Syst. Evol. Microbiol.">
        <title>Bizionia argentinensis sp. nov., isolated from surface marine water in Antarctica.</title>
        <authorList>
            <person name="Bercovich A."/>
            <person name="Vazquez S.C."/>
            <person name="Yankilevich P."/>
            <person name="Coria S.H."/>
            <person name="Foti M."/>
            <person name="Hernandez E."/>
            <person name="Vidal A."/>
            <person name="Ruberto L."/>
            <person name="Melo C."/>
            <person name="Marenssi S."/>
            <person name="Criscuolo M."/>
            <person name="Memoli M."/>
            <person name="Arguelles M."/>
            <person name="Mac Cormack W.P."/>
        </authorList>
    </citation>
    <scope>NUCLEOTIDE SEQUENCE [LARGE SCALE GENOMIC DNA]</scope>
    <source>
        <strain evidence="6 7">JUB59</strain>
    </source>
</reference>
<dbReference type="Proteomes" id="UP000003730">
    <property type="component" value="Unassembled WGS sequence"/>
</dbReference>
<proteinExistence type="predicted"/>
<feature type="domain" description="Thioredoxin" evidence="5">
    <location>
        <begin position="193"/>
        <end position="350"/>
    </location>
</feature>
<dbReference type="CDD" id="cd02966">
    <property type="entry name" value="TlpA_like_family"/>
    <property type="match status" value="1"/>
</dbReference>
<dbReference type="GO" id="GO:0017004">
    <property type="term" value="P:cytochrome complex assembly"/>
    <property type="evidence" value="ECO:0007669"/>
    <property type="project" value="UniProtKB-KW"/>
</dbReference>
<evidence type="ECO:0000256" key="4">
    <source>
        <dbReference type="ARBA" id="ARBA00023284"/>
    </source>
</evidence>
<dbReference type="Gene3D" id="3.40.30.10">
    <property type="entry name" value="Glutaredoxin"/>
    <property type="match status" value="1"/>
</dbReference>
<dbReference type="PANTHER" id="PTHR42852">
    <property type="entry name" value="THIOL:DISULFIDE INTERCHANGE PROTEIN DSBE"/>
    <property type="match status" value="1"/>
</dbReference>
<dbReference type="PANTHER" id="PTHR42852:SF6">
    <property type="entry name" value="THIOL:DISULFIDE INTERCHANGE PROTEIN DSBE"/>
    <property type="match status" value="1"/>
</dbReference>
<name>G2EHQ6_9FLAO</name>
<organism evidence="6 7">
    <name type="scientific">Bizionia argentinensis JUB59</name>
    <dbReference type="NCBI Taxonomy" id="1046627"/>
    <lineage>
        <taxon>Bacteria</taxon>
        <taxon>Pseudomonadati</taxon>
        <taxon>Bacteroidota</taxon>
        <taxon>Flavobacteriia</taxon>
        <taxon>Flavobacteriales</taxon>
        <taxon>Flavobacteriaceae</taxon>
        <taxon>Bizionia</taxon>
    </lineage>
</organism>
<keyword evidence="2" id="KW-0201">Cytochrome c-type biogenesis</keyword>
<protein>
    <submittedName>
        <fullName evidence="6">TlpA family protein disulfide reductase</fullName>
    </submittedName>
</protein>
<evidence type="ECO:0000313" key="6">
    <source>
        <dbReference type="EMBL" id="EGV42040.1"/>
    </source>
</evidence>
<sequence length="350" mass="39015">MKKTLILLSALSVLACQEEAPKDYATFAGKITNKNSDSLVVRTREYSKTIAVKDDGTFSDTLKVNTEVYNVFDGTESTNIFLKNGFDINMTVDTKEFDETVTYKGNGSEHSNFLAKRALKEEQLLNLGELSKISETEALEIKFNGIKTELDEFYNSDKAIDSTIIENANKDLEPMLMSYKSYLGQSIALKKELPKGMASPIFKDFENIDGSTTSLSDLKGKYVYIDVWATWCGPCIAEIPSLKELEKEYHDKNIHFVSLSVDDGRGYKADSREEAAALSKEGWKKMIAEKDLGGIQIIAADGFQSEFIQNYKINGIPRFILIDPDGNIVSPDAPRPSSDAIKELLTELNI</sequence>
<dbReference type="GO" id="GO:0016491">
    <property type="term" value="F:oxidoreductase activity"/>
    <property type="evidence" value="ECO:0007669"/>
    <property type="project" value="InterPro"/>
</dbReference>
<accession>G2EHQ6</accession>
<dbReference type="OrthoDB" id="743079at2"/>
<dbReference type="PROSITE" id="PS51257">
    <property type="entry name" value="PROKAR_LIPOPROTEIN"/>
    <property type="match status" value="1"/>
</dbReference>
<dbReference type="InterPro" id="IPR013766">
    <property type="entry name" value="Thioredoxin_domain"/>
</dbReference>
<keyword evidence="7" id="KW-1185">Reference proteome</keyword>
<dbReference type="GO" id="GO:0030313">
    <property type="term" value="C:cell envelope"/>
    <property type="evidence" value="ECO:0007669"/>
    <property type="project" value="UniProtKB-SubCell"/>
</dbReference>
<keyword evidence="4" id="KW-0676">Redox-active center</keyword>
<dbReference type="PROSITE" id="PS51352">
    <property type="entry name" value="THIOREDOXIN_2"/>
    <property type="match status" value="1"/>
</dbReference>
<evidence type="ECO:0000256" key="3">
    <source>
        <dbReference type="ARBA" id="ARBA00023157"/>
    </source>
</evidence>
<dbReference type="eggNOG" id="COG0526">
    <property type="taxonomic scope" value="Bacteria"/>
</dbReference>
<dbReference type="PATRIC" id="fig|1046627.3.peg.3034"/>
<dbReference type="Pfam" id="PF08534">
    <property type="entry name" value="Redoxin"/>
    <property type="match status" value="1"/>
</dbReference>
<dbReference type="InterPro" id="IPR050553">
    <property type="entry name" value="Thioredoxin_ResA/DsbE_sf"/>
</dbReference>
<evidence type="ECO:0000259" key="5">
    <source>
        <dbReference type="PROSITE" id="PS51352"/>
    </source>
</evidence>
<dbReference type="RefSeq" id="WP_008639915.1">
    <property type="nucleotide sequence ID" value="NZ_AFXZ01000070.1"/>
</dbReference>
<gene>
    <name evidence="6" type="ORF">BZARG_2669</name>
</gene>
<evidence type="ECO:0000313" key="7">
    <source>
        <dbReference type="Proteomes" id="UP000003730"/>
    </source>
</evidence>
<keyword evidence="3" id="KW-1015">Disulfide bond</keyword>
<evidence type="ECO:0000256" key="1">
    <source>
        <dbReference type="ARBA" id="ARBA00004196"/>
    </source>
</evidence>